<proteinExistence type="predicted"/>
<sequence length="188" mass="22281">MEKTKKNRITKYDRLELALPLGTKDRLKKVSSIIGISVNEYVARLIRADIEKEHKSDDMVSMLKRWEVKEKYHPMIQNASYLPTTGYYIKLKKGFINDSDGSDEILCRTTKELRHIMQLTHPIRTAEEMCGFDSKTYEQLLKWQVCRCYFKDIAGIDDHKIIFKNGQVWEFKSVNELRHMWKDMKEGQ</sequence>
<dbReference type="RefSeq" id="WP_173748333.1">
    <property type="nucleotide sequence ID" value="NZ_JAAITA010000003.1"/>
</dbReference>
<evidence type="ECO:0000313" key="1">
    <source>
        <dbReference type="EMBL" id="NSJ85392.1"/>
    </source>
</evidence>
<name>A0ABX2I917_BLAHA</name>
<evidence type="ECO:0008006" key="3">
    <source>
        <dbReference type="Google" id="ProtNLM"/>
    </source>
</evidence>
<protein>
    <recommendedName>
        <fullName evidence="3">Ribbon-helix-helix protein CopG domain-containing protein</fullName>
    </recommendedName>
</protein>
<dbReference type="Proteomes" id="UP000822142">
    <property type="component" value="Unassembled WGS sequence"/>
</dbReference>
<dbReference type="EMBL" id="JAAITA010000003">
    <property type="protein sequence ID" value="NSJ85392.1"/>
    <property type="molecule type" value="Genomic_DNA"/>
</dbReference>
<comment type="caution">
    <text evidence="1">The sequence shown here is derived from an EMBL/GenBank/DDBJ whole genome shotgun (WGS) entry which is preliminary data.</text>
</comment>
<reference evidence="1 2" key="1">
    <citation type="journal article" date="2020" name="Cell Host Microbe">
        <title>Functional and Genomic Variation between Human-Derived Isolates of Lachnospiraceae Reveals Inter- and Intra-Species Diversity.</title>
        <authorList>
            <person name="Sorbara M.T."/>
            <person name="Littmann E.R."/>
            <person name="Fontana E."/>
            <person name="Moody T.U."/>
            <person name="Kohout C.E."/>
            <person name="Gjonbalaj M."/>
            <person name="Eaton V."/>
            <person name="Seok R."/>
            <person name="Leiner I.M."/>
            <person name="Pamer E.G."/>
        </authorList>
    </citation>
    <scope>NUCLEOTIDE SEQUENCE [LARGE SCALE GENOMIC DNA]</scope>
    <source>
        <strain evidence="1 2">MSK.15.26</strain>
    </source>
</reference>
<keyword evidence="2" id="KW-1185">Reference proteome</keyword>
<accession>A0ABX2I917</accession>
<gene>
    <name evidence="1" type="ORF">G5A70_04190</name>
</gene>
<evidence type="ECO:0000313" key="2">
    <source>
        <dbReference type="Proteomes" id="UP000822142"/>
    </source>
</evidence>
<organism evidence="1 2">
    <name type="scientific">Blautia hansenii</name>
    <name type="common">Ruminococcus hansenii</name>
    <dbReference type="NCBI Taxonomy" id="1322"/>
    <lineage>
        <taxon>Bacteria</taxon>
        <taxon>Bacillati</taxon>
        <taxon>Bacillota</taxon>
        <taxon>Clostridia</taxon>
        <taxon>Lachnospirales</taxon>
        <taxon>Lachnospiraceae</taxon>
        <taxon>Blautia</taxon>
    </lineage>
</organism>